<dbReference type="Proteomes" id="UP000029060">
    <property type="component" value="Unassembled WGS sequence"/>
</dbReference>
<dbReference type="AlphaFoldDB" id="A0A087BH94"/>
<accession>A0A087BH94</accession>
<evidence type="ECO:0000313" key="2">
    <source>
        <dbReference type="Proteomes" id="UP000029060"/>
    </source>
</evidence>
<sequence>MSENTSSQTTQPNPQHQRKLEQALAAIHDGDEALLAIARKQCRITTRTSGHGVRTVAPLPINLGAWQLAQDIDELILSIARALGLPTRERDTVALTWAIGQPCNIEHLFERDDAAAIVALVEQAARRMARFLEPEPDRTMIGRCLGCDADLWAEQSDIDGGWIVCEACGREQRVRDVAEARVLRLVACDATGTAAELAALLGRCGVTVRRKTISEWKRRGIVRPIGLEGGKPVYRLWDIWRASNRNAVDET</sequence>
<reference evidence="1 2" key="1">
    <citation type="submission" date="2014-03" db="EMBL/GenBank/DDBJ databases">
        <title>Genomics of Bifidobacteria.</title>
        <authorList>
            <person name="Ventura M."/>
            <person name="Milani C."/>
            <person name="Lugli G.A."/>
        </authorList>
    </citation>
    <scope>NUCLEOTIDE SEQUENCE [LARGE SCALE GENOMIC DNA]</scope>
    <source>
        <strain evidence="1 2">LMG 11341</strain>
    </source>
</reference>
<proteinExistence type="predicted"/>
<evidence type="ECO:0008006" key="3">
    <source>
        <dbReference type="Google" id="ProtNLM"/>
    </source>
</evidence>
<evidence type="ECO:0000313" key="1">
    <source>
        <dbReference type="EMBL" id="KFI70394.1"/>
    </source>
</evidence>
<name>A0A087BH94_9BIFI</name>
<dbReference type="EMBL" id="JGZC01000006">
    <property type="protein sequence ID" value="KFI70394.1"/>
    <property type="molecule type" value="Genomic_DNA"/>
</dbReference>
<comment type="caution">
    <text evidence="1">The sequence shown here is derived from an EMBL/GenBank/DDBJ whole genome shotgun (WGS) entry which is preliminary data.</text>
</comment>
<gene>
    <name evidence="1" type="ORF">BMERY_0888</name>
</gene>
<dbReference type="eggNOG" id="COG2023">
    <property type="taxonomic scope" value="Bacteria"/>
</dbReference>
<organism evidence="1 2">
    <name type="scientific">Bifidobacterium merycicum</name>
    <dbReference type="NCBI Taxonomy" id="78345"/>
    <lineage>
        <taxon>Bacteria</taxon>
        <taxon>Bacillati</taxon>
        <taxon>Actinomycetota</taxon>
        <taxon>Actinomycetes</taxon>
        <taxon>Bifidobacteriales</taxon>
        <taxon>Bifidobacteriaceae</taxon>
        <taxon>Bifidobacterium</taxon>
    </lineage>
</organism>
<dbReference type="STRING" id="78345.BMERY_0888"/>
<keyword evidence="2" id="KW-1185">Reference proteome</keyword>
<protein>
    <recommendedName>
        <fullName evidence="3">PhnA protein</fullName>
    </recommendedName>
</protein>
<dbReference type="RefSeq" id="WP_033523773.1">
    <property type="nucleotide sequence ID" value="NZ_JGZC01000006.1"/>
</dbReference>
<dbReference type="OrthoDB" id="3234149at2"/>